<reference evidence="3" key="1">
    <citation type="journal article" date="2021" name="Sci. Rep.">
        <title>Diploid genomic architecture of Nitzschia inconspicua, an elite biomass production diatom.</title>
        <authorList>
            <person name="Oliver A."/>
            <person name="Podell S."/>
            <person name="Pinowska A."/>
            <person name="Traller J.C."/>
            <person name="Smith S.R."/>
            <person name="McClure R."/>
            <person name="Beliaev A."/>
            <person name="Bohutskyi P."/>
            <person name="Hill E.A."/>
            <person name="Rabines A."/>
            <person name="Zheng H."/>
            <person name="Allen L.Z."/>
            <person name="Kuo A."/>
            <person name="Grigoriev I.V."/>
            <person name="Allen A.E."/>
            <person name="Hazlebeck D."/>
            <person name="Allen E.E."/>
        </authorList>
    </citation>
    <scope>NUCLEOTIDE SEQUENCE</scope>
    <source>
        <strain evidence="3">Hildebrandi</strain>
    </source>
</reference>
<dbReference type="GO" id="GO:0016757">
    <property type="term" value="F:glycosyltransferase activity"/>
    <property type="evidence" value="ECO:0007669"/>
    <property type="project" value="UniProtKB-KW"/>
</dbReference>
<feature type="compositionally biased region" description="Basic and acidic residues" evidence="1">
    <location>
        <begin position="261"/>
        <end position="272"/>
    </location>
</feature>
<keyword evidence="3" id="KW-0328">Glycosyltransferase</keyword>
<protein>
    <submittedName>
        <fullName evidence="3">Uracil phosphoribosyltransferase</fullName>
    </submittedName>
</protein>
<sequence length="272" mass="29575">MSNTAADNNNNDVVFGPNIHISSHPVLFHKISILRSATTTAGTFRSVLRELTYHLGYEATKDLKTKTVPVTVSFGKESEEEHVDCDGYKLVDRVSLIPILRSGLGMMDGMLELLPTSAVYHIGMYRIPGHAPVQYFNRLPRKCESDVAIVLDPVIASSATSTAVIGMLKKWGVPKIHLVSVLASREGLSMIQAAHPDVYVTVGMVDHGLTSTGIVLPGLGDCGDRLFGTQHMPQEGDENGDNDLVVPLEKRKRSNSVEASEAMKKMKDAQGH</sequence>
<dbReference type="EMBL" id="JAGRRH010000025">
    <property type="protein sequence ID" value="KAG7342360.1"/>
    <property type="molecule type" value="Genomic_DNA"/>
</dbReference>
<dbReference type="InterPro" id="IPR000836">
    <property type="entry name" value="PRTase_dom"/>
</dbReference>
<dbReference type="AlphaFoldDB" id="A0A9K3KFU5"/>
<keyword evidence="3" id="KW-0808">Transferase</keyword>
<organism evidence="3 4">
    <name type="scientific">Nitzschia inconspicua</name>
    <dbReference type="NCBI Taxonomy" id="303405"/>
    <lineage>
        <taxon>Eukaryota</taxon>
        <taxon>Sar</taxon>
        <taxon>Stramenopiles</taxon>
        <taxon>Ochrophyta</taxon>
        <taxon>Bacillariophyta</taxon>
        <taxon>Bacillariophyceae</taxon>
        <taxon>Bacillariophycidae</taxon>
        <taxon>Bacillariales</taxon>
        <taxon>Bacillariaceae</taxon>
        <taxon>Nitzschia</taxon>
    </lineage>
</organism>
<dbReference type="Pfam" id="PF14681">
    <property type="entry name" value="UPRTase"/>
    <property type="match status" value="1"/>
</dbReference>
<proteinExistence type="predicted"/>
<accession>A0A9K3KFU5</accession>
<comment type="caution">
    <text evidence="3">The sequence shown here is derived from an EMBL/GenBank/DDBJ whole genome shotgun (WGS) entry which is preliminary data.</text>
</comment>
<evidence type="ECO:0000256" key="1">
    <source>
        <dbReference type="SAM" id="MobiDB-lite"/>
    </source>
</evidence>
<name>A0A9K3KFU5_9STRA</name>
<reference evidence="3" key="2">
    <citation type="submission" date="2021-04" db="EMBL/GenBank/DDBJ databases">
        <authorList>
            <person name="Podell S."/>
        </authorList>
    </citation>
    <scope>NUCLEOTIDE SEQUENCE</scope>
    <source>
        <strain evidence="3">Hildebrandi</strain>
    </source>
</reference>
<dbReference type="Proteomes" id="UP000693970">
    <property type="component" value="Unassembled WGS sequence"/>
</dbReference>
<keyword evidence="4" id="KW-1185">Reference proteome</keyword>
<evidence type="ECO:0000313" key="4">
    <source>
        <dbReference type="Proteomes" id="UP000693970"/>
    </source>
</evidence>
<evidence type="ECO:0000259" key="2">
    <source>
        <dbReference type="Pfam" id="PF14681"/>
    </source>
</evidence>
<evidence type="ECO:0000313" key="3">
    <source>
        <dbReference type="EMBL" id="KAG7342360.1"/>
    </source>
</evidence>
<dbReference type="CDD" id="cd06223">
    <property type="entry name" value="PRTases_typeI"/>
    <property type="match status" value="1"/>
</dbReference>
<feature type="domain" description="Phosphoribosyltransferase" evidence="2">
    <location>
        <begin position="22"/>
        <end position="229"/>
    </location>
</feature>
<feature type="region of interest" description="Disordered" evidence="1">
    <location>
        <begin position="226"/>
        <end position="272"/>
    </location>
</feature>
<gene>
    <name evidence="3" type="ORF">IV203_007453</name>
</gene>
<dbReference type="NCBIfam" id="NF001097">
    <property type="entry name" value="PRK00129.1"/>
    <property type="match status" value="1"/>
</dbReference>
<dbReference type="OrthoDB" id="10257085at2759"/>